<keyword evidence="4 8" id="KW-0863">Zinc-finger</keyword>
<evidence type="ECO:0000256" key="1">
    <source>
        <dbReference type="ARBA" id="ARBA00004123"/>
    </source>
</evidence>
<dbReference type="SUPFAM" id="SSF57667">
    <property type="entry name" value="beta-beta-alpha zinc fingers"/>
    <property type="match status" value="1"/>
</dbReference>
<evidence type="ECO:0000256" key="3">
    <source>
        <dbReference type="ARBA" id="ARBA00022737"/>
    </source>
</evidence>
<evidence type="ECO:0000256" key="4">
    <source>
        <dbReference type="ARBA" id="ARBA00022771"/>
    </source>
</evidence>
<keyword evidence="3" id="KW-0677">Repeat</keyword>
<dbReference type="SMART" id="SM00343">
    <property type="entry name" value="ZnF_C2HC"/>
    <property type="match status" value="1"/>
</dbReference>
<dbReference type="Gene3D" id="6.10.140.140">
    <property type="match status" value="1"/>
</dbReference>
<dbReference type="SMART" id="SM00355">
    <property type="entry name" value="ZnF_C2H2"/>
    <property type="match status" value="1"/>
</dbReference>
<dbReference type="PROSITE" id="PS50805">
    <property type="entry name" value="KRAB"/>
    <property type="match status" value="1"/>
</dbReference>
<evidence type="ECO:0000256" key="7">
    <source>
        <dbReference type="ARBA" id="ARBA00023242"/>
    </source>
</evidence>
<feature type="region of interest" description="Disordered" evidence="9">
    <location>
        <begin position="93"/>
        <end position="160"/>
    </location>
</feature>
<evidence type="ECO:0000259" key="11">
    <source>
        <dbReference type="PROSITE" id="PS50158"/>
    </source>
</evidence>
<dbReference type="EMBL" id="JANPWB010000013">
    <property type="protein sequence ID" value="KAJ1111638.1"/>
    <property type="molecule type" value="Genomic_DNA"/>
</dbReference>
<dbReference type="SMART" id="SM00349">
    <property type="entry name" value="KRAB"/>
    <property type="match status" value="1"/>
</dbReference>
<keyword evidence="2" id="KW-0479">Metal-binding</keyword>
<organism evidence="13 14">
    <name type="scientific">Pleurodeles waltl</name>
    <name type="common">Iberian ribbed newt</name>
    <dbReference type="NCBI Taxonomy" id="8319"/>
    <lineage>
        <taxon>Eukaryota</taxon>
        <taxon>Metazoa</taxon>
        <taxon>Chordata</taxon>
        <taxon>Craniata</taxon>
        <taxon>Vertebrata</taxon>
        <taxon>Euteleostomi</taxon>
        <taxon>Amphibia</taxon>
        <taxon>Batrachia</taxon>
        <taxon>Caudata</taxon>
        <taxon>Salamandroidea</taxon>
        <taxon>Salamandridae</taxon>
        <taxon>Pleurodelinae</taxon>
        <taxon>Pleurodeles</taxon>
    </lineage>
</organism>
<evidence type="ECO:0000256" key="2">
    <source>
        <dbReference type="ARBA" id="ARBA00022723"/>
    </source>
</evidence>
<evidence type="ECO:0000256" key="6">
    <source>
        <dbReference type="ARBA" id="ARBA00023125"/>
    </source>
</evidence>
<protein>
    <submittedName>
        <fullName evidence="13">Uncharacterized protein</fullName>
    </submittedName>
</protein>
<dbReference type="PROSITE" id="PS50157">
    <property type="entry name" value="ZINC_FINGER_C2H2_2"/>
    <property type="match status" value="1"/>
</dbReference>
<dbReference type="CDD" id="cd00303">
    <property type="entry name" value="retropepsin_like"/>
    <property type="match status" value="1"/>
</dbReference>
<gene>
    <name evidence="13" type="ORF">NDU88_008955</name>
</gene>
<evidence type="ECO:0000313" key="14">
    <source>
        <dbReference type="Proteomes" id="UP001066276"/>
    </source>
</evidence>
<evidence type="ECO:0000256" key="5">
    <source>
        <dbReference type="ARBA" id="ARBA00022833"/>
    </source>
</evidence>
<dbReference type="SUPFAM" id="SSF57756">
    <property type="entry name" value="Retrovirus zinc finger-like domains"/>
    <property type="match status" value="1"/>
</dbReference>
<feature type="domain" description="C2H2-type" evidence="10">
    <location>
        <begin position="327"/>
        <end position="354"/>
    </location>
</feature>
<accession>A0AAV7N6G4</accession>
<dbReference type="InterPro" id="IPR036051">
    <property type="entry name" value="KRAB_dom_sf"/>
</dbReference>
<feature type="compositionally biased region" description="Basic and acidic residues" evidence="9">
    <location>
        <begin position="358"/>
        <end position="378"/>
    </location>
</feature>
<evidence type="ECO:0000259" key="10">
    <source>
        <dbReference type="PROSITE" id="PS50157"/>
    </source>
</evidence>
<evidence type="ECO:0000256" key="8">
    <source>
        <dbReference type="PROSITE-ProRule" id="PRU00042"/>
    </source>
</evidence>
<dbReference type="GO" id="GO:0005634">
    <property type="term" value="C:nucleus"/>
    <property type="evidence" value="ECO:0007669"/>
    <property type="project" value="UniProtKB-SubCell"/>
</dbReference>
<dbReference type="InterPro" id="IPR013087">
    <property type="entry name" value="Znf_C2H2_type"/>
</dbReference>
<feature type="compositionally biased region" description="Basic and acidic residues" evidence="9">
    <location>
        <begin position="136"/>
        <end position="145"/>
    </location>
</feature>
<dbReference type="GO" id="GO:0006355">
    <property type="term" value="P:regulation of DNA-templated transcription"/>
    <property type="evidence" value="ECO:0007669"/>
    <property type="project" value="InterPro"/>
</dbReference>
<dbReference type="InterPro" id="IPR036875">
    <property type="entry name" value="Znf_CCHC_sf"/>
</dbReference>
<dbReference type="PROSITE" id="PS50158">
    <property type="entry name" value="ZF_CCHC"/>
    <property type="match status" value="1"/>
</dbReference>
<dbReference type="AlphaFoldDB" id="A0AAV7N6G4"/>
<dbReference type="InterPro" id="IPR036236">
    <property type="entry name" value="Znf_C2H2_sf"/>
</dbReference>
<dbReference type="InterPro" id="IPR001878">
    <property type="entry name" value="Znf_CCHC"/>
</dbReference>
<dbReference type="Gene3D" id="3.30.160.60">
    <property type="entry name" value="Classic Zinc Finger"/>
    <property type="match status" value="1"/>
</dbReference>
<dbReference type="Gene3D" id="4.10.60.10">
    <property type="entry name" value="Zinc finger, CCHC-type"/>
    <property type="match status" value="1"/>
</dbReference>
<comment type="caution">
    <text evidence="13">The sequence shown here is derived from an EMBL/GenBank/DDBJ whole genome shotgun (WGS) entry which is preliminary data.</text>
</comment>
<dbReference type="SUPFAM" id="SSF109640">
    <property type="entry name" value="KRAB domain (Kruppel-associated box)"/>
    <property type="match status" value="1"/>
</dbReference>
<dbReference type="GO" id="GO:0003677">
    <property type="term" value="F:DNA binding"/>
    <property type="evidence" value="ECO:0007669"/>
    <property type="project" value="UniProtKB-KW"/>
</dbReference>
<keyword evidence="6" id="KW-0238">DNA-binding</keyword>
<feature type="domain" description="KRAB" evidence="12">
    <location>
        <begin position="11"/>
        <end position="82"/>
    </location>
</feature>
<evidence type="ECO:0000259" key="12">
    <source>
        <dbReference type="PROSITE" id="PS50805"/>
    </source>
</evidence>
<feature type="compositionally biased region" description="Basic and acidic residues" evidence="9">
    <location>
        <begin position="100"/>
        <end position="109"/>
    </location>
</feature>
<dbReference type="InterPro" id="IPR001909">
    <property type="entry name" value="KRAB"/>
</dbReference>
<reference evidence="13" key="1">
    <citation type="journal article" date="2022" name="bioRxiv">
        <title>Sequencing and chromosome-scale assembly of the giantPleurodeles waltlgenome.</title>
        <authorList>
            <person name="Brown T."/>
            <person name="Elewa A."/>
            <person name="Iarovenko S."/>
            <person name="Subramanian E."/>
            <person name="Araus A.J."/>
            <person name="Petzold A."/>
            <person name="Susuki M."/>
            <person name="Suzuki K.-i.T."/>
            <person name="Hayashi T."/>
            <person name="Toyoda A."/>
            <person name="Oliveira C."/>
            <person name="Osipova E."/>
            <person name="Leigh N.D."/>
            <person name="Simon A."/>
            <person name="Yun M.H."/>
        </authorList>
    </citation>
    <scope>NUCLEOTIDE SEQUENCE</scope>
    <source>
        <strain evidence="13">20211129_DDA</strain>
        <tissue evidence="13">Liver</tissue>
    </source>
</reference>
<name>A0AAV7N6G4_PLEWA</name>
<evidence type="ECO:0000313" key="13">
    <source>
        <dbReference type="EMBL" id="KAJ1111638.1"/>
    </source>
</evidence>
<dbReference type="PANTHER" id="PTHR23232:SF118">
    <property type="entry name" value="ZINC FINGER PROTEIN 746"/>
    <property type="match status" value="1"/>
</dbReference>
<dbReference type="GO" id="GO:0008270">
    <property type="term" value="F:zinc ion binding"/>
    <property type="evidence" value="ECO:0007669"/>
    <property type="project" value="UniProtKB-KW"/>
</dbReference>
<keyword evidence="7" id="KW-0539">Nucleus</keyword>
<dbReference type="PROSITE" id="PS00028">
    <property type="entry name" value="ZINC_FINGER_C2H2_1"/>
    <property type="match status" value="1"/>
</dbReference>
<dbReference type="Proteomes" id="UP001066276">
    <property type="component" value="Chromosome 9"/>
</dbReference>
<sequence length="507" mass="56017">MTHQPSDKGPLTFQDVAACFSEAERTLLREWQKELYRSVMTEIHRALSSLGPIIATSVFSLKVKDTEELCPAAPQDSEGRPGDDHSRNQELVIPSASAPIKEEDADRESPGPTTGMRPLVSPRDQELVIPSASAPIKEEDADRESPGPTTGMRPLVSPRGFDVPNIDSEAGEEDAFEAGGESGTISGFGIRRMKAERSEKGPEKTESFIALPGDAPMHVLEPSEECVGSEIKMGPQSPQVLEEEAASHANAFCSSSLFSLRQGAEELGRDLEIFGNQSALIGQEVFTCQQDTQPYWGQYGSNQHTTNTIEKRTLSRSHRTRTSGRLHKCTECEKTFRKKADILRHERTHTGTRKKTEKHSWHVHDNRDSRTPGERTPEPMEIGTIRKPLTKDEKDLHRKNGQCLYCGRKGHFAKDCPIKTKSKRGPGQKVAANASVVSENLKHPSCREGLLLAVTVDPSQSRHLKLGIRVQVKKKTYFKKALVDSGATGNFVDSKLVRARGIPCIEK</sequence>
<proteinExistence type="predicted"/>
<dbReference type="FunFam" id="3.30.160.60:FF:000045">
    <property type="entry name" value="ZFP69 zinc finger protein B"/>
    <property type="match status" value="1"/>
</dbReference>
<evidence type="ECO:0000256" key="9">
    <source>
        <dbReference type="SAM" id="MobiDB-lite"/>
    </source>
</evidence>
<dbReference type="Pfam" id="PF01352">
    <property type="entry name" value="KRAB"/>
    <property type="match status" value="1"/>
</dbReference>
<dbReference type="InterPro" id="IPR050169">
    <property type="entry name" value="Krueppel_C2H2_ZnF"/>
</dbReference>
<keyword evidence="5" id="KW-0862">Zinc</keyword>
<feature type="domain" description="CCHC-type" evidence="11">
    <location>
        <begin position="403"/>
        <end position="417"/>
    </location>
</feature>
<keyword evidence="14" id="KW-1185">Reference proteome</keyword>
<dbReference type="CDD" id="cd07765">
    <property type="entry name" value="KRAB_A-box"/>
    <property type="match status" value="1"/>
</dbReference>
<dbReference type="PANTHER" id="PTHR23232">
    <property type="entry name" value="KRAB DOMAIN C2H2 ZINC FINGER"/>
    <property type="match status" value="1"/>
</dbReference>
<feature type="region of interest" description="Disordered" evidence="9">
    <location>
        <begin position="348"/>
        <end position="380"/>
    </location>
</feature>
<comment type="subcellular location">
    <subcellularLocation>
        <location evidence="1">Nucleus</location>
    </subcellularLocation>
</comment>
<dbReference type="Pfam" id="PF00098">
    <property type="entry name" value="zf-CCHC"/>
    <property type="match status" value="1"/>
</dbReference>